<dbReference type="AlphaFoldDB" id="A0AAV8Q0L5"/>
<dbReference type="Proteomes" id="UP001222027">
    <property type="component" value="Unassembled WGS sequence"/>
</dbReference>
<comment type="caution">
    <text evidence="1">The sequence shown here is derived from an EMBL/GenBank/DDBJ whole genome shotgun (WGS) entry which is preliminary data.</text>
</comment>
<gene>
    <name evidence="1" type="ORF">OPV22_030597</name>
</gene>
<name>A0AAV8Q0L5_ENSVE</name>
<evidence type="ECO:0000313" key="1">
    <source>
        <dbReference type="EMBL" id="KAJ8468045.1"/>
    </source>
</evidence>
<evidence type="ECO:0000313" key="2">
    <source>
        <dbReference type="Proteomes" id="UP001222027"/>
    </source>
</evidence>
<keyword evidence="2" id="KW-1185">Reference proteome</keyword>
<reference evidence="1 2" key="1">
    <citation type="submission" date="2022-12" db="EMBL/GenBank/DDBJ databases">
        <title>Chromosome-scale assembly of the Ensete ventricosum genome.</title>
        <authorList>
            <person name="Dussert Y."/>
            <person name="Stocks J."/>
            <person name="Wendawek A."/>
            <person name="Woldeyes F."/>
            <person name="Nichols R.A."/>
            <person name="Borrell J.S."/>
        </authorList>
    </citation>
    <scope>NUCLEOTIDE SEQUENCE [LARGE SCALE GENOMIC DNA]</scope>
    <source>
        <strain evidence="2">cv. Maze</strain>
        <tissue evidence="1">Seeds</tissue>
    </source>
</reference>
<organism evidence="1 2">
    <name type="scientific">Ensete ventricosum</name>
    <name type="common">Abyssinian banana</name>
    <name type="synonym">Musa ensete</name>
    <dbReference type="NCBI Taxonomy" id="4639"/>
    <lineage>
        <taxon>Eukaryota</taxon>
        <taxon>Viridiplantae</taxon>
        <taxon>Streptophyta</taxon>
        <taxon>Embryophyta</taxon>
        <taxon>Tracheophyta</taxon>
        <taxon>Spermatophyta</taxon>
        <taxon>Magnoliopsida</taxon>
        <taxon>Liliopsida</taxon>
        <taxon>Zingiberales</taxon>
        <taxon>Musaceae</taxon>
        <taxon>Ensete</taxon>
    </lineage>
</organism>
<dbReference type="EMBL" id="JAQQAF010000008">
    <property type="protein sequence ID" value="KAJ8468045.1"/>
    <property type="molecule type" value="Genomic_DNA"/>
</dbReference>
<accession>A0AAV8Q0L5</accession>
<sequence>MERRWGDIQPCRIGCSWCYHRMTELIMTGDGRKKEGCPLRTARDLYGSAQNKKKRGPLGKLTPTYQLVMIRIVSRRLRRPHTLLLQI</sequence>
<protein>
    <submittedName>
        <fullName evidence="1">Uncharacterized protein</fullName>
    </submittedName>
</protein>
<proteinExistence type="predicted"/>